<accession>A0ABN3U8R1</accession>
<dbReference type="RefSeq" id="WP_344450839.1">
    <property type="nucleotide sequence ID" value="NZ_BAAATZ010000009.1"/>
</dbReference>
<name>A0ABN3U8R1_9ACTN</name>
<evidence type="ECO:0000313" key="2">
    <source>
        <dbReference type="Proteomes" id="UP001501842"/>
    </source>
</evidence>
<sequence length="47" mass="5423">MHHPTDFQALTMEAVREQNYEAAQAYALLTLASTIHRFTEAFQQRQG</sequence>
<comment type="caution">
    <text evidence="1">The sequence shown here is derived from an EMBL/GenBank/DDBJ whole genome shotgun (WGS) entry which is preliminary data.</text>
</comment>
<organism evidence="1 2">
    <name type="scientific">Actinocorallia aurantiaca</name>
    <dbReference type="NCBI Taxonomy" id="46204"/>
    <lineage>
        <taxon>Bacteria</taxon>
        <taxon>Bacillati</taxon>
        <taxon>Actinomycetota</taxon>
        <taxon>Actinomycetes</taxon>
        <taxon>Streptosporangiales</taxon>
        <taxon>Thermomonosporaceae</taxon>
        <taxon>Actinocorallia</taxon>
    </lineage>
</organism>
<dbReference type="Proteomes" id="UP001501842">
    <property type="component" value="Unassembled WGS sequence"/>
</dbReference>
<evidence type="ECO:0000313" key="1">
    <source>
        <dbReference type="EMBL" id="GAA2726343.1"/>
    </source>
</evidence>
<keyword evidence="2" id="KW-1185">Reference proteome</keyword>
<proteinExistence type="predicted"/>
<gene>
    <name evidence="1" type="ORF">GCM10010439_28610</name>
</gene>
<protein>
    <submittedName>
        <fullName evidence="1">Uncharacterized protein</fullName>
    </submittedName>
</protein>
<reference evidence="1 2" key="1">
    <citation type="journal article" date="2019" name="Int. J. Syst. Evol. Microbiol.">
        <title>The Global Catalogue of Microorganisms (GCM) 10K type strain sequencing project: providing services to taxonomists for standard genome sequencing and annotation.</title>
        <authorList>
            <consortium name="The Broad Institute Genomics Platform"/>
            <consortium name="The Broad Institute Genome Sequencing Center for Infectious Disease"/>
            <person name="Wu L."/>
            <person name="Ma J."/>
        </authorList>
    </citation>
    <scope>NUCLEOTIDE SEQUENCE [LARGE SCALE GENOMIC DNA]</scope>
    <source>
        <strain evidence="1 2">JCM 8201</strain>
    </source>
</reference>
<dbReference type="EMBL" id="BAAATZ010000009">
    <property type="protein sequence ID" value="GAA2726343.1"/>
    <property type="molecule type" value="Genomic_DNA"/>
</dbReference>